<dbReference type="OrthoDB" id="9784878at2"/>
<name>A0A3S2XYE0_9BURK</name>
<dbReference type="Proteomes" id="UP000288587">
    <property type="component" value="Unassembled WGS sequence"/>
</dbReference>
<dbReference type="Gene3D" id="3.40.50.300">
    <property type="entry name" value="P-loop containing nucleotide triphosphate hydrolases"/>
    <property type="match status" value="1"/>
</dbReference>
<dbReference type="EMBL" id="SACM01000001">
    <property type="protein sequence ID" value="RVT87636.1"/>
    <property type="molecule type" value="Genomic_DNA"/>
</dbReference>
<keyword evidence="3" id="KW-1185">Reference proteome</keyword>
<dbReference type="InterPro" id="IPR003593">
    <property type="entry name" value="AAA+_ATPase"/>
</dbReference>
<dbReference type="GO" id="GO:0005886">
    <property type="term" value="C:plasma membrane"/>
    <property type="evidence" value="ECO:0007669"/>
    <property type="project" value="TreeGrafter"/>
</dbReference>
<dbReference type="InterPro" id="IPR055199">
    <property type="entry name" value="Hda_lid"/>
</dbReference>
<reference evidence="2 3" key="1">
    <citation type="submission" date="2019-01" db="EMBL/GenBank/DDBJ databases">
        <authorList>
            <person name="Chen W.-M."/>
        </authorList>
    </citation>
    <scope>NUCLEOTIDE SEQUENCE [LARGE SCALE GENOMIC DNA]</scope>
    <source>
        <strain evidence="2 3">CCP-18</strain>
    </source>
</reference>
<dbReference type="InterPro" id="IPR027417">
    <property type="entry name" value="P-loop_NTPase"/>
</dbReference>
<dbReference type="Gene3D" id="1.10.8.60">
    <property type="match status" value="1"/>
</dbReference>
<proteinExistence type="predicted"/>
<dbReference type="PANTHER" id="PTHR30050">
    <property type="entry name" value="CHROMOSOMAL REPLICATION INITIATOR PROTEIN DNAA"/>
    <property type="match status" value="1"/>
</dbReference>
<evidence type="ECO:0000313" key="3">
    <source>
        <dbReference type="Proteomes" id="UP000288587"/>
    </source>
</evidence>
<feature type="domain" description="AAA+ ATPase" evidence="1">
    <location>
        <begin position="38"/>
        <end position="147"/>
    </location>
</feature>
<dbReference type="SUPFAM" id="SSF52540">
    <property type="entry name" value="P-loop containing nucleoside triphosphate hydrolases"/>
    <property type="match status" value="1"/>
</dbReference>
<dbReference type="GO" id="GO:0006270">
    <property type="term" value="P:DNA replication initiation"/>
    <property type="evidence" value="ECO:0007669"/>
    <property type="project" value="TreeGrafter"/>
</dbReference>
<sequence>MPQQVPLDLGPAPDPSFERFVAAGNELLLAHLQALTPGEAPTLIWGPSGAGKTHLLHAVAQRQQALGAVVAAFGASTPAPWEVPANAQWVLIDDAHRLDGDQQHAAFAAFIEAVGQGATVVATSELPPVDLPLRDDLRTRLAWGSTFALAPLADEALRHLLLQEARHRGLRLPAELLDYVLLRFERHPGALVQLLERLDVYALRLQRAPTVPLLRQMLNDEPHPV</sequence>
<dbReference type="SMART" id="SM00382">
    <property type="entry name" value="AAA"/>
    <property type="match status" value="1"/>
</dbReference>
<dbReference type="PANTHER" id="PTHR30050:SF5">
    <property type="entry name" value="DNAA REGULATORY INACTIVATOR HDA"/>
    <property type="match status" value="1"/>
</dbReference>
<evidence type="ECO:0000313" key="2">
    <source>
        <dbReference type="EMBL" id="RVT87636.1"/>
    </source>
</evidence>
<protein>
    <submittedName>
        <fullName evidence="2">DnaA regulatory inactivator Hda</fullName>
    </submittedName>
</protein>
<comment type="caution">
    <text evidence="2">The sequence shown here is derived from an EMBL/GenBank/DDBJ whole genome shotgun (WGS) entry which is preliminary data.</text>
</comment>
<gene>
    <name evidence="2" type="ORF">EOD73_00995</name>
</gene>
<dbReference type="GO" id="GO:0003688">
    <property type="term" value="F:DNA replication origin binding"/>
    <property type="evidence" value="ECO:0007669"/>
    <property type="project" value="TreeGrafter"/>
</dbReference>
<dbReference type="RefSeq" id="WP_127680002.1">
    <property type="nucleotide sequence ID" value="NZ_SACM01000001.1"/>
</dbReference>
<organism evidence="2 3">
    <name type="scientific">Inhella crocodyli</name>
    <dbReference type="NCBI Taxonomy" id="2499851"/>
    <lineage>
        <taxon>Bacteria</taxon>
        <taxon>Pseudomonadati</taxon>
        <taxon>Pseudomonadota</taxon>
        <taxon>Betaproteobacteria</taxon>
        <taxon>Burkholderiales</taxon>
        <taxon>Sphaerotilaceae</taxon>
        <taxon>Inhella</taxon>
    </lineage>
</organism>
<dbReference type="Pfam" id="PF22688">
    <property type="entry name" value="Hda_lid"/>
    <property type="match status" value="1"/>
</dbReference>
<dbReference type="AlphaFoldDB" id="A0A3S2XYE0"/>
<evidence type="ECO:0000259" key="1">
    <source>
        <dbReference type="SMART" id="SM00382"/>
    </source>
</evidence>
<dbReference type="InterPro" id="IPR013317">
    <property type="entry name" value="DnaA_dom"/>
</dbReference>
<dbReference type="Pfam" id="PF00308">
    <property type="entry name" value="Bac_DnaA"/>
    <property type="match status" value="1"/>
</dbReference>
<accession>A0A3S2XYE0</accession>